<dbReference type="InterPro" id="IPR052701">
    <property type="entry name" value="GAG_Ulvan_Degrading_Sulfatases"/>
</dbReference>
<gene>
    <name evidence="3" type="ORF">GS399_18600</name>
</gene>
<name>A0A7K1YEG5_9SPHI</name>
<reference evidence="3 4" key="1">
    <citation type="submission" date="2019-11" db="EMBL/GenBank/DDBJ databases">
        <title>Pedobacter sp. HMF7647 Genome sequencing and assembly.</title>
        <authorList>
            <person name="Kang H."/>
            <person name="Kim H."/>
            <person name="Joh K."/>
        </authorList>
    </citation>
    <scope>NUCLEOTIDE SEQUENCE [LARGE SCALE GENOMIC DNA]</scope>
    <source>
        <strain evidence="3 4">HMF7647</strain>
    </source>
</reference>
<dbReference type="PANTHER" id="PTHR43751">
    <property type="entry name" value="SULFATASE"/>
    <property type="match status" value="1"/>
</dbReference>
<evidence type="ECO:0000313" key="3">
    <source>
        <dbReference type="EMBL" id="MXV52985.1"/>
    </source>
</evidence>
<dbReference type="Gene3D" id="3.30.1120.10">
    <property type="match status" value="1"/>
</dbReference>
<feature type="signal peptide" evidence="1">
    <location>
        <begin position="1"/>
        <end position="26"/>
    </location>
</feature>
<proteinExistence type="predicted"/>
<organism evidence="3 4">
    <name type="scientific">Hufsiella arboris</name>
    <dbReference type="NCBI Taxonomy" id="2695275"/>
    <lineage>
        <taxon>Bacteria</taxon>
        <taxon>Pseudomonadati</taxon>
        <taxon>Bacteroidota</taxon>
        <taxon>Sphingobacteriia</taxon>
        <taxon>Sphingobacteriales</taxon>
        <taxon>Sphingobacteriaceae</taxon>
        <taxon>Hufsiella</taxon>
    </lineage>
</organism>
<evidence type="ECO:0000313" key="4">
    <source>
        <dbReference type="Proteomes" id="UP000466586"/>
    </source>
</evidence>
<keyword evidence="3" id="KW-0808">Transferase</keyword>
<dbReference type="PANTHER" id="PTHR43751:SF2">
    <property type="entry name" value="SULFATASE N-TERMINAL DOMAIN-CONTAINING PROTEIN"/>
    <property type="match status" value="1"/>
</dbReference>
<comment type="caution">
    <text evidence="3">The sequence shown here is derived from an EMBL/GenBank/DDBJ whole genome shotgun (WGS) entry which is preliminary data.</text>
</comment>
<dbReference type="InterPro" id="IPR000917">
    <property type="entry name" value="Sulfatase_N"/>
</dbReference>
<dbReference type="InterPro" id="IPR017850">
    <property type="entry name" value="Alkaline_phosphatase_core_sf"/>
</dbReference>
<dbReference type="EMBL" id="WVHT01000012">
    <property type="protein sequence ID" value="MXV52985.1"/>
    <property type="molecule type" value="Genomic_DNA"/>
</dbReference>
<dbReference type="RefSeq" id="WP_160846166.1">
    <property type="nucleotide sequence ID" value="NZ_WVHT01000012.1"/>
</dbReference>
<keyword evidence="4" id="KW-1185">Reference proteome</keyword>
<feature type="chain" id="PRO_5029888671" evidence="1">
    <location>
        <begin position="27"/>
        <end position="513"/>
    </location>
</feature>
<sequence>MKIKFNLLTNVAVAITLTAIALQVDAQNKPNILVIMGDDIGWYNAGCYNRGMMGYKTPNIDRIANEGALFTCWYGQQSCTAGRAAFVTGQSPIRTGLTKVGMPGANIGLSAKDPSVAELLKPLGYATGQFGKNHLGDKDEFLPSNHGFDEFFGNLYHLNAEEEPEAPNYPKDPNYKKMFGPRGVIKSTADGKIEDTGPLTKKRMETVDEEFTSAAINFMDRKVKEKKPFFCYYNSTRCHIFTHLSPQYEGKTGLGLEADAMTELDDNVGKLLAELEKLGVANNTIVVFTTDNGAEMMSWPDGGSTPFRGEKATNWEGGYRVPTLIKWPGVIKPGTISNDIFAHEDFIPTFCAAAGEPDIVQKCLKGYAAGNKTFKVHLDGYNMLPFLKGDVKEDPRKEFLYWSDDGDLFAVRYGRWKLAFIEQYNTGLAIWDRNYERLRAPMIYDLYADPFERGPQSSWYPDWKAKNIFFLYGAQAFVGKWLSTFREFPPRQKPASFNLDEVIHKMSEKPSAN</sequence>
<accession>A0A7K1YEG5</accession>
<dbReference type="SUPFAM" id="SSF53649">
    <property type="entry name" value="Alkaline phosphatase-like"/>
    <property type="match status" value="1"/>
</dbReference>
<dbReference type="AlphaFoldDB" id="A0A7K1YEG5"/>
<evidence type="ECO:0000259" key="2">
    <source>
        <dbReference type="Pfam" id="PF00884"/>
    </source>
</evidence>
<dbReference type="GO" id="GO:0016740">
    <property type="term" value="F:transferase activity"/>
    <property type="evidence" value="ECO:0007669"/>
    <property type="project" value="UniProtKB-KW"/>
</dbReference>
<dbReference type="GO" id="GO:0016787">
    <property type="term" value="F:hydrolase activity"/>
    <property type="evidence" value="ECO:0007669"/>
    <property type="project" value="UniProtKB-KW"/>
</dbReference>
<dbReference type="Pfam" id="PF00884">
    <property type="entry name" value="Sulfatase"/>
    <property type="match status" value="1"/>
</dbReference>
<dbReference type="CDD" id="cd16142">
    <property type="entry name" value="ARS_like"/>
    <property type="match status" value="1"/>
</dbReference>
<keyword evidence="3" id="KW-0378">Hydrolase</keyword>
<feature type="domain" description="Sulfatase N-terminal" evidence="2">
    <location>
        <begin position="30"/>
        <end position="355"/>
    </location>
</feature>
<evidence type="ECO:0000256" key="1">
    <source>
        <dbReference type="SAM" id="SignalP"/>
    </source>
</evidence>
<dbReference type="Gene3D" id="3.40.720.10">
    <property type="entry name" value="Alkaline Phosphatase, subunit A"/>
    <property type="match status" value="1"/>
</dbReference>
<dbReference type="Proteomes" id="UP000466586">
    <property type="component" value="Unassembled WGS sequence"/>
</dbReference>
<keyword evidence="1" id="KW-0732">Signal</keyword>
<protein>
    <submittedName>
        <fullName evidence="3">Sulfatase-like hydrolase/transferase</fullName>
    </submittedName>
</protein>